<dbReference type="EMBL" id="CP042304">
    <property type="protein sequence ID" value="QDZ10021.1"/>
    <property type="molecule type" value="Genomic_DNA"/>
</dbReference>
<dbReference type="InterPro" id="IPR003795">
    <property type="entry name" value="DUF192"/>
</dbReference>
<dbReference type="OrthoDB" id="9808290at2"/>
<dbReference type="RefSeq" id="WP_146288828.1">
    <property type="nucleotide sequence ID" value="NZ_CP042304.1"/>
</dbReference>
<dbReference type="InterPro" id="IPR038695">
    <property type="entry name" value="Saro_0823-like_sf"/>
</dbReference>
<reference evidence="1 2" key="1">
    <citation type="submission" date="2019-07" db="EMBL/GenBank/DDBJ databases">
        <title>Full genome sequence of Devosia sp. Gsoil 520.</title>
        <authorList>
            <person name="Im W.-T."/>
        </authorList>
    </citation>
    <scope>NUCLEOTIDE SEQUENCE [LARGE SCALE GENOMIC DNA]</scope>
    <source>
        <strain evidence="1 2">Gsoil 520</strain>
    </source>
</reference>
<dbReference type="Proteomes" id="UP000315364">
    <property type="component" value="Chromosome"/>
</dbReference>
<sequence>MFHAQGLAPALRRAAVAVAIATVALPLAACSDEGKLVLHSATGDYRFNVEVVDTPESRAQGLMFVQELADDAGMLFDFKEERPVSFWMRNTFIPLDMIFVGADGVVKTIHVNARPHDVTSIPSEVPVQFVLEIPGGRSVEIGLKPGDTMEHDRVGTLAID</sequence>
<protein>
    <submittedName>
        <fullName evidence="1">DUF192 domain-containing protein</fullName>
    </submittedName>
</protein>
<dbReference type="KEGG" id="dea:FPZ08_04230"/>
<organism evidence="1 2">
    <name type="scientific">Devosia ginsengisoli</name>
    <dbReference type="NCBI Taxonomy" id="400770"/>
    <lineage>
        <taxon>Bacteria</taxon>
        <taxon>Pseudomonadati</taxon>
        <taxon>Pseudomonadota</taxon>
        <taxon>Alphaproteobacteria</taxon>
        <taxon>Hyphomicrobiales</taxon>
        <taxon>Devosiaceae</taxon>
        <taxon>Devosia</taxon>
    </lineage>
</organism>
<dbReference type="PANTHER" id="PTHR37953:SF1">
    <property type="entry name" value="UPF0127 PROTEIN MJ1496"/>
    <property type="match status" value="1"/>
</dbReference>
<proteinExistence type="predicted"/>
<gene>
    <name evidence="1" type="ORF">FPZ08_04230</name>
</gene>
<dbReference type="PANTHER" id="PTHR37953">
    <property type="entry name" value="UPF0127 PROTEIN MJ1496"/>
    <property type="match status" value="1"/>
</dbReference>
<dbReference type="Gene3D" id="2.60.120.1140">
    <property type="entry name" value="Protein of unknown function DUF192"/>
    <property type="match status" value="1"/>
</dbReference>
<evidence type="ECO:0000313" key="1">
    <source>
        <dbReference type="EMBL" id="QDZ10021.1"/>
    </source>
</evidence>
<accession>A0A5B8LPL7</accession>
<name>A0A5B8LPL7_9HYPH</name>
<evidence type="ECO:0000313" key="2">
    <source>
        <dbReference type="Proteomes" id="UP000315364"/>
    </source>
</evidence>
<dbReference type="Pfam" id="PF02643">
    <property type="entry name" value="DUF192"/>
    <property type="match status" value="1"/>
</dbReference>
<dbReference type="AlphaFoldDB" id="A0A5B8LPL7"/>
<keyword evidence="2" id="KW-1185">Reference proteome</keyword>